<keyword evidence="2" id="KW-0328">Glycosyltransferase</keyword>
<dbReference type="Gene3D" id="3.90.550.10">
    <property type="entry name" value="Spore Coat Polysaccharide Biosynthesis Protein SpsA, Chain A"/>
    <property type="match status" value="1"/>
</dbReference>
<organism evidence="2 3">
    <name type="scientific">Aquincola agrisoli</name>
    <dbReference type="NCBI Taxonomy" id="3119538"/>
    <lineage>
        <taxon>Bacteria</taxon>
        <taxon>Pseudomonadati</taxon>
        <taxon>Pseudomonadota</taxon>
        <taxon>Betaproteobacteria</taxon>
        <taxon>Burkholderiales</taxon>
        <taxon>Sphaerotilaceae</taxon>
        <taxon>Aquincola</taxon>
    </lineage>
</organism>
<proteinExistence type="predicted"/>
<dbReference type="Proteomes" id="UP001336250">
    <property type="component" value="Unassembled WGS sequence"/>
</dbReference>
<dbReference type="PANTHER" id="PTHR43685:SF2">
    <property type="entry name" value="GLYCOSYLTRANSFERASE 2-LIKE DOMAIN-CONTAINING PROTEIN"/>
    <property type="match status" value="1"/>
</dbReference>
<dbReference type="PANTHER" id="PTHR43685">
    <property type="entry name" value="GLYCOSYLTRANSFERASE"/>
    <property type="match status" value="1"/>
</dbReference>
<evidence type="ECO:0000259" key="1">
    <source>
        <dbReference type="Pfam" id="PF00535"/>
    </source>
</evidence>
<dbReference type="SUPFAM" id="SSF53448">
    <property type="entry name" value="Nucleotide-diphospho-sugar transferases"/>
    <property type="match status" value="1"/>
</dbReference>
<dbReference type="RefSeq" id="WP_332292458.1">
    <property type="nucleotide sequence ID" value="NZ_JAZIBG010000049.1"/>
</dbReference>
<keyword evidence="3" id="KW-1185">Reference proteome</keyword>
<dbReference type="AlphaFoldDB" id="A0AAW9QMM8"/>
<gene>
    <name evidence="2" type="ORF">V4F39_23295</name>
</gene>
<evidence type="ECO:0000313" key="2">
    <source>
        <dbReference type="EMBL" id="MEF7616859.1"/>
    </source>
</evidence>
<name>A0AAW9QMM8_9BURK</name>
<dbReference type="InterPro" id="IPR050834">
    <property type="entry name" value="Glycosyltransf_2"/>
</dbReference>
<feature type="domain" description="Glycosyltransferase 2-like" evidence="1">
    <location>
        <begin position="4"/>
        <end position="136"/>
    </location>
</feature>
<sequence>MKFSVVIPTYNRRPRIASAIESALAQNTSTIDVEVWVVDDASTDGTVEWLRTVYKGRPVRILANVGSKGPAGGRNSGLAAVQAAGQAEAVALLDSDDVFLPNHLADAAALLKRHPNVDVVFGRARYEQGGKEVPYMGPAFERKLATAPVAQCISDATLFDSRFFEYLLEQGCWFNLSSVVLRANAARERMVETLRVSEDYEFWVRLARNHRFACLHNPQIIYNLGADNVSFEADANVEGHSSQLLSALSRIASYPGLTARQHGVVQAQMASVLFDWGWRSSQAGHLRQAARLHLRSLRLGLRRANMTALAKLLIPRQRSISKITSKNKAVR</sequence>
<dbReference type="InterPro" id="IPR001173">
    <property type="entry name" value="Glyco_trans_2-like"/>
</dbReference>
<evidence type="ECO:0000313" key="3">
    <source>
        <dbReference type="Proteomes" id="UP001336250"/>
    </source>
</evidence>
<reference evidence="2 3" key="1">
    <citation type="submission" date="2024-02" db="EMBL/GenBank/DDBJ databases">
        <title>Genome sequence of Aquincola sp. MAHUQ-54.</title>
        <authorList>
            <person name="Huq M.A."/>
        </authorList>
    </citation>
    <scope>NUCLEOTIDE SEQUENCE [LARGE SCALE GENOMIC DNA]</scope>
    <source>
        <strain evidence="2 3">MAHUQ-54</strain>
    </source>
</reference>
<dbReference type="EC" id="2.4.-.-" evidence="2"/>
<dbReference type="GO" id="GO:0016757">
    <property type="term" value="F:glycosyltransferase activity"/>
    <property type="evidence" value="ECO:0007669"/>
    <property type="project" value="UniProtKB-KW"/>
</dbReference>
<comment type="caution">
    <text evidence="2">The sequence shown here is derived from an EMBL/GenBank/DDBJ whole genome shotgun (WGS) entry which is preliminary data.</text>
</comment>
<accession>A0AAW9QMM8</accession>
<keyword evidence="2" id="KW-0808">Transferase</keyword>
<dbReference type="Pfam" id="PF00535">
    <property type="entry name" value="Glycos_transf_2"/>
    <property type="match status" value="1"/>
</dbReference>
<protein>
    <submittedName>
        <fullName evidence="2">Glycosyltransferase</fullName>
        <ecNumber evidence="2">2.4.-.-</ecNumber>
    </submittedName>
</protein>
<dbReference type="EMBL" id="JAZIBG010000049">
    <property type="protein sequence ID" value="MEF7616859.1"/>
    <property type="molecule type" value="Genomic_DNA"/>
</dbReference>
<dbReference type="InterPro" id="IPR029044">
    <property type="entry name" value="Nucleotide-diphossugar_trans"/>
</dbReference>